<feature type="region of interest" description="Disordered" evidence="6">
    <location>
        <begin position="71"/>
        <end position="119"/>
    </location>
</feature>
<dbReference type="Pfam" id="PF01554">
    <property type="entry name" value="MatE"/>
    <property type="match status" value="2"/>
</dbReference>
<sequence>MNSRSNRPRTTVLAGLLLLLLQLQLLPNTLAFSTRISSTRTITTPFPTSPKALATTTPPVASSRLSYGLSLQQTTSHGGDPSNETMGDVSSTLLSSTTTSSTTEKENQQSNTLSSTTTTTTTVPSYRQLIQFIGTTILIWLSEPLLSLVDTTVVGLTQRDSAVVQLAALGPATTLCDSLLFSTYFLAISTTNQIAASWATKDYKRLMRITSQVLGVAAVLGGIVMAIVFGFGAPLLTRMAGQSASPELLYHATRYTYIRGSAAMASVVGMVCQSFCLATLDTQTPARAVAVASLLNIVGDLALSPRWGVQGAAVATAVSTFASAGLLLRAVSKQLQQWNILANQQQQDETNAAQPPSSETGLTTQKDDVDDSVAPIMLPVEQVRPEEKMMANFTTSFSSQEEEQPAEEETVEAEPVVAASIDVSATTTTTTTPNDPKTKVQLFSLPNRQDLVQLLALAGPISFVIWAKVACYGAMTLRSTEFGVVPLATHAIMMRVFFFFSSMGDSVSQAAQSFLPSTLYPQPQPRQFQNIFQKLLVVAATIGIINSQCSMAILKHAGQFLTSDANIIQLMREQSTNFGLALLLHPMIIVLEGTVIASRDFTTLVATYAVTLGVHFSLLKFASATFPAVWRTFLLFQGIRMANFSVRVWRKQLRMRREQRAVLAQDAN</sequence>
<feature type="region of interest" description="Disordered" evidence="6">
    <location>
        <begin position="41"/>
        <end position="60"/>
    </location>
</feature>
<feature type="transmembrane region" description="Helical" evidence="7">
    <location>
        <begin position="482"/>
        <end position="500"/>
    </location>
</feature>
<keyword evidence="3 7" id="KW-0812">Transmembrane</keyword>
<protein>
    <recommendedName>
        <fullName evidence="10">Polysaccharide biosynthesis protein C-terminal domain-containing protein</fullName>
    </recommendedName>
</protein>
<dbReference type="InterPro" id="IPR044644">
    <property type="entry name" value="DinF-like"/>
</dbReference>
<feature type="compositionally biased region" description="Polar residues" evidence="6">
    <location>
        <begin position="348"/>
        <end position="364"/>
    </location>
</feature>
<dbReference type="GO" id="GO:0015297">
    <property type="term" value="F:antiporter activity"/>
    <property type="evidence" value="ECO:0007669"/>
    <property type="project" value="InterPro"/>
</dbReference>
<feature type="transmembrane region" description="Helical" evidence="7">
    <location>
        <begin position="256"/>
        <end position="278"/>
    </location>
</feature>
<comment type="similarity">
    <text evidence="2">Belongs to the multi antimicrobial extrusion (MATE) (TC 2.A.66.1) family.</text>
</comment>
<evidence type="ECO:0000256" key="3">
    <source>
        <dbReference type="ARBA" id="ARBA00022692"/>
    </source>
</evidence>
<evidence type="ECO:0000256" key="1">
    <source>
        <dbReference type="ARBA" id="ARBA00004141"/>
    </source>
</evidence>
<evidence type="ECO:0000256" key="5">
    <source>
        <dbReference type="ARBA" id="ARBA00023136"/>
    </source>
</evidence>
<feature type="transmembrane region" description="Helical" evidence="7">
    <location>
        <begin position="535"/>
        <end position="558"/>
    </location>
</feature>
<evidence type="ECO:0000256" key="4">
    <source>
        <dbReference type="ARBA" id="ARBA00022989"/>
    </source>
</evidence>
<feature type="compositionally biased region" description="Acidic residues" evidence="6">
    <location>
        <begin position="400"/>
        <end position="412"/>
    </location>
</feature>
<evidence type="ECO:0000313" key="9">
    <source>
        <dbReference type="EMBL" id="CAD9982482.1"/>
    </source>
</evidence>
<dbReference type="GO" id="GO:0016020">
    <property type="term" value="C:membrane"/>
    <property type="evidence" value="ECO:0007669"/>
    <property type="project" value="UniProtKB-SubCell"/>
</dbReference>
<dbReference type="EMBL" id="HBHT01030679">
    <property type="protein sequence ID" value="CAD9982482.1"/>
    <property type="molecule type" value="Transcribed_RNA"/>
</dbReference>
<evidence type="ECO:0000256" key="8">
    <source>
        <dbReference type="SAM" id="SignalP"/>
    </source>
</evidence>
<feature type="compositionally biased region" description="Polar residues" evidence="6">
    <location>
        <begin position="71"/>
        <end position="89"/>
    </location>
</feature>
<proteinExistence type="inferred from homology"/>
<dbReference type="InterPro" id="IPR002528">
    <property type="entry name" value="MATE_fam"/>
</dbReference>
<dbReference type="AlphaFoldDB" id="A0A7S2YL12"/>
<evidence type="ECO:0000256" key="6">
    <source>
        <dbReference type="SAM" id="MobiDB-lite"/>
    </source>
</evidence>
<feature type="signal peptide" evidence="8">
    <location>
        <begin position="1"/>
        <end position="31"/>
    </location>
</feature>
<evidence type="ECO:0000256" key="7">
    <source>
        <dbReference type="SAM" id="Phobius"/>
    </source>
</evidence>
<dbReference type="PANTHER" id="PTHR42893">
    <property type="entry name" value="PROTEIN DETOXIFICATION 44, CHLOROPLASTIC-RELATED"/>
    <property type="match status" value="1"/>
</dbReference>
<evidence type="ECO:0000256" key="2">
    <source>
        <dbReference type="ARBA" id="ARBA00010199"/>
    </source>
</evidence>
<reference evidence="9" key="1">
    <citation type="submission" date="2021-01" db="EMBL/GenBank/DDBJ databases">
        <authorList>
            <person name="Corre E."/>
            <person name="Pelletier E."/>
            <person name="Niang G."/>
            <person name="Scheremetjew M."/>
            <person name="Finn R."/>
            <person name="Kale V."/>
            <person name="Holt S."/>
            <person name="Cochrane G."/>
            <person name="Meng A."/>
            <person name="Brown T."/>
            <person name="Cohen L."/>
        </authorList>
    </citation>
    <scope>NUCLEOTIDE SEQUENCE</scope>
    <source>
        <strain evidence="9">CCMP125</strain>
    </source>
</reference>
<organism evidence="9">
    <name type="scientific">Entomoneis paludosa</name>
    <dbReference type="NCBI Taxonomy" id="265537"/>
    <lineage>
        <taxon>Eukaryota</taxon>
        <taxon>Sar</taxon>
        <taxon>Stramenopiles</taxon>
        <taxon>Ochrophyta</taxon>
        <taxon>Bacillariophyta</taxon>
        <taxon>Bacillariophyceae</taxon>
        <taxon>Bacillariophycidae</taxon>
        <taxon>Entomoneidaceae</taxon>
        <taxon>Entomoneis</taxon>
    </lineage>
</organism>
<keyword evidence="8" id="KW-0732">Signal</keyword>
<keyword evidence="4 7" id="KW-1133">Transmembrane helix</keyword>
<feature type="region of interest" description="Disordered" evidence="6">
    <location>
        <begin position="395"/>
        <end position="415"/>
    </location>
</feature>
<dbReference type="PANTHER" id="PTHR42893:SF9">
    <property type="entry name" value="PROTEIN DETOXIFICATION 46, CHLOROPLASTIC"/>
    <property type="match status" value="1"/>
</dbReference>
<feature type="transmembrane region" description="Helical" evidence="7">
    <location>
        <begin position="212"/>
        <end position="236"/>
    </location>
</feature>
<feature type="chain" id="PRO_5030990766" description="Polysaccharide biosynthesis protein C-terminal domain-containing protein" evidence="8">
    <location>
        <begin position="32"/>
        <end position="668"/>
    </location>
</feature>
<feature type="region of interest" description="Disordered" evidence="6">
    <location>
        <begin position="346"/>
        <end position="371"/>
    </location>
</feature>
<feature type="transmembrane region" description="Helical" evidence="7">
    <location>
        <begin position="578"/>
        <end position="597"/>
    </location>
</feature>
<gene>
    <name evidence="9" type="ORF">APAL1065_LOCUS20582</name>
</gene>
<dbReference type="GO" id="GO:0042910">
    <property type="term" value="F:xenobiotic transmembrane transporter activity"/>
    <property type="evidence" value="ECO:0007669"/>
    <property type="project" value="InterPro"/>
</dbReference>
<comment type="subcellular location">
    <subcellularLocation>
        <location evidence="1">Membrane</location>
        <topology evidence="1">Multi-pass membrane protein</topology>
    </subcellularLocation>
</comment>
<keyword evidence="5 7" id="KW-0472">Membrane</keyword>
<name>A0A7S2YL12_9STRA</name>
<feature type="compositionally biased region" description="Low complexity" evidence="6">
    <location>
        <begin position="90"/>
        <end position="102"/>
    </location>
</feature>
<evidence type="ECO:0008006" key="10">
    <source>
        <dbReference type="Google" id="ProtNLM"/>
    </source>
</evidence>
<accession>A0A7S2YL12</accession>